<feature type="domain" description="Aminotransferase class V" evidence="1">
    <location>
        <begin position="20"/>
        <end position="404"/>
    </location>
</feature>
<dbReference type="RefSeq" id="WP_126596733.1">
    <property type="nucleotide sequence ID" value="NZ_BIFQ01000001.1"/>
</dbReference>
<dbReference type="InterPro" id="IPR015422">
    <property type="entry name" value="PyrdxlP-dep_Trfase_small"/>
</dbReference>
<dbReference type="EMBL" id="BIFQ01000001">
    <property type="protein sequence ID" value="GCE05718.1"/>
    <property type="molecule type" value="Genomic_DNA"/>
</dbReference>
<dbReference type="InterPro" id="IPR000192">
    <property type="entry name" value="Aminotrans_V_dom"/>
</dbReference>
<dbReference type="AlphaFoldDB" id="A0A401ZGA1"/>
<name>A0A401ZGA1_9CHLR</name>
<dbReference type="InterPro" id="IPR015421">
    <property type="entry name" value="PyrdxlP-dep_Trfase_major"/>
</dbReference>
<dbReference type="NCBIfam" id="TIGR01976">
    <property type="entry name" value="am_tr_V_VC1184"/>
    <property type="match status" value="1"/>
</dbReference>
<dbReference type="InterPro" id="IPR015424">
    <property type="entry name" value="PyrdxlP-dep_Trfase"/>
</dbReference>
<evidence type="ECO:0000313" key="2">
    <source>
        <dbReference type="EMBL" id="GCE05718.1"/>
    </source>
</evidence>
<sequence length="411" mass="45371">MLNIDAVRTHFPSLASGATFFDNPGGTQVAQEVIERMQRYFLHSNANHGGAFRTSQASDAVVWEAREAVAAFLNAARPEEIIFGQNMTSLTLHISRSIARLLEPGDELVVTRLDHDANIAPWLLIAEDRGCQVRWVDFHPEDCTLDMQALEEAISPRTKLVAIGYASNAVGTINDVHRAAQLAHSVGALCFVDAVQYAPHKSIDVQALNCDLLACSAYKFFGPHTGILYGKYDLLERLTAYKVRPAGNHTPDKFETGTQSYESIAGVLGAMEYFAWLGKTYGTTEGAQNESRQQTLRAGMGVLEEYEHSLSLSLLQGLQSVPGLRVWGITDADRMAERVPTFSFTLPGWKPDAVAERLAREEIYVWSGNFYALAALERLGLEEQGGIVRVGLAHYNTHAEIERLINILHNL</sequence>
<dbReference type="Gene3D" id="3.90.1150.10">
    <property type="entry name" value="Aspartate Aminotransferase, domain 1"/>
    <property type="match status" value="1"/>
</dbReference>
<accession>A0A401ZGA1</accession>
<dbReference type="PANTHER" id="PTHR43586">
    <property type="entry name" value="CYSTEINE DESULFURASE"/>
    <property type="match status" value="1"/>
</dbReference>
<evidence type="ECO:0000313" key="3">
    <source>
        <dbReference type="Proteomes" id="UP000287224"/>
    </source>
</evidence>
<dbReference type="OrthoDB" id="9804366at2"/>
<dbReference type="InterPro" id="IPR011340">
    <property type="entry name" value="Cys_dSase-rel"/>
</dbReference>
<dbReference type="PANTHER" id="PTHR43586:SF21">
    <property type="entry name" value="PYRIDOXAL PHOSPHATE (PLP)-DEPENDENT ASPARTATE AMINOTRANSFERASE SUPERFAMILY"/>
    <property type="match status" value="1"/>
</dbReference>
<dbReference type="Gene3D" id="3.40.640.10">
    <property type="entry name" value="Type I PLP-dependent aspartate aminotransferase-like (Major domain)"/>
    <property type="match status" value="1"/>
</dbReference>
<dbReference type="Proteomes" id="UP000287224">
    <property type="component" value="Unassembled WGS sequence"/>
</dbReference>
<gene>
    <name evidence="2" type="ORF">KDAU_30470</name>
</gene>
<protein>
    <submittedName>
        <fullName evidence="2">Cysteine desulfurase-like protein</fullName>
    </submittedName>
</protein>
<dbReference type="SUPFAM" id="SSF53383">
    <property type="entry name" value="PLP-dependent transferases"/>
    <property type="match status" value="1"/>
</dbReference>
<evidence type="ECO:0000259" key="1">
    <source>
        <dbReference type="Pfam" id="PF00266"/>
    </source>
</evidence>
<comment type="caution">
    <text evidence="2">The sequence shown here is derived from an EMBL/GenBank/DDBJ whole genome shotgun (WGS) entry which is preliminary data.</text>
</comment>
<organism evidence="2 3">
    <name type="scientific">Dictyobacter aurantiacus</name>
    <dbReference type="NCBI Taxonomy" id="1936993"/>
    <lineage>
        <taxon>Bacteria</taxon>
        <taxon>Bacillati</taxon>
        <taxon>Chloroflexota</taxon>
        <taxon>Ktedonobacteria</taxon>
        <taxon>Ktedonobacterales</taxon>
        <taxon>Dictyobacteraceae</taxon>
        <taxon>Dictyobacter</taxon>
    </lineage>
</organism>
<reference evidence="3" key="1">
    <citation type="submission" date="2018-12" db="EMBL/GenBank/DDBJ databases">
        <title>Tengunoibacter tsumagoiensis gen. nov., sp. nov., Dictyobacter kobayashii sp. nov., D. alpinus sp. nov., and D. joshuensis sp. nov. and description of Dictyobacteraceae fam. nov. within the order Ktedonobacterales isolated from Tengu-no-mugimeshi.</title>
        <authorList>
            <person name="Wang C.M."/>
            <person name="Zheng Y."/>
            <person name="Sakai Y."/>
            <person name="Toyoda A."/>
            <person name="Minakuchi Y."/>
            <person name="Abe K."/>
            <person name="Yokota A."/>
            <person name="Yabe S."/>
        </authorList>
    </citation>
    <scope>NUCLEOTIDE SEQUENCE [LARGE SCALE GENOMIC DNA]</scope>
    <source>
        <strain evidence="3">S-27</strain>
    </source>
</reference>
<keyword evidence="3" id="KW-1185">Reference proteome</keyword>
<dbReference type="Pfam" id="PF00266">
    <property type="entry name" value="Aminotran_5"/>
    <property type="match status" value="1"/>
</dbReference>
<proteinExistence type="predicted"/>